<keyword evidence="6 11" id="KW-0520">NAD</keyword>
<feature type="binding site" evidence="11">
    <location>
        <position position="537"/>
    </location>
    <ligand>
        <name>AMP</name>
        <dbReference type="ChEBI" id="CHEBI:456215"/>
    </ligand>
</feature>
<dbReference type="EC" id="5.1.99.6" evidence="12"/>
<comment type="similarity">
    <text evidence="11">Belongs to the NnrD/CARKD family.</text>
</comment>
<feature type="domain" description="YjeF C-terminal" evidence="14">
    <location>
        <begin position="321"/>
        <end position="597"/>
    </location>
</feature>
<dbReference type="PROSITE" id="PS51385">
    <property type="entry name" value="YJEF_N"/>
    <property type="match status" value="1"/>
</dbReference>
<evidence type="ECO:0000259" key="15">
    <source>
        <dbReference type="PROSITE" id="PS51385"/>
    </source>
</evidence>
<dbReference type="Pfam" id="PF03853">
    <property type="entry name" value="YjeF_N"/>
    <property type="match status" value="1"/>
</dbReference>
<feature type="binding site" evidence="11">
    <location>
        <position position="538"/>
    </location>
    <ligand>
        <name>(6S)-NADPHX</name>
        <dbReference type="ChEBI" id="CHEBI:64076"/>
    </ligand>
</feature>
<evidence type="ECO:0000313" key="16">
    <source>
        <dbReference type="EMBL" id="AUX28505.1"/>
    </source>
</evidence>
<keyword evidence="7 11" id="KW-0456">Lyase</keyword>
<dbReference type="HAMAP" id="MF_01965">
    <property type="entry name" value="NADHX_dehydratase"/>
    <property type="match status" value="1"/>
</dbReference>
<keyword evidence="5 11" id="KW-0521">NADP</keyword>
<dbReference type="GO" id="GO:0052856">
    <property type="term" value="F:NAD(P)HX epimerase activity"/>
    <property type="evidence" value="ECO:0007669"/>
    <property type="project" value="UniProtKB-UniRule"/>
</dbReference>
<comment type="subunit">
    <text evidence="11">Homotetramer.</text>
</comment>
<dbReference type="GO" id="GO:0052855">
    <property type="term" value="F:ADP-dependent NAD(P)H-hydrate dehydratase activity"/>
    <property type="evidence" value="ECO:0007669"/>
    <property type="project" value="UniProtKB-UniRule"/>
</dbReference>
<accession>A0A4P2QFA6</accession>
<evidence type="ECO:0000256" key="2">
    <source>
        <dbReference type="ARBA" id="ARBA00009524"/>
    </source>
</evidence>
<evidence type="ECO:0000256" key="8">
    <source>
        <dbReference type="ARBA" id="ARBA00025153"/>
    </source>
</evidence>
<comment type="function">
    <text evidence="11">Catalyzes the dehydration of the S-form of NAD(P)HX at the expense of ADP, which is converted to AMP. Together with NAD(P)HX epimerase, which catalyzes the epimerization of the S- and R-forms, the enzyme allows the repair of both epimers of NAD(P)HX, a damaged form of NAD(P)H that is a result of enzymatic or heat-dependent hydration.</text>
</comment>
<keyword evidence="3 11" id="KW-0547">Nucleotide-binding</keyword>
<gene>
    <name evidence="12" type="primary">nnrE</name>
    <name evidence="11" type="synonym">nnrD</name>
    <name evidence="16" type="ORF">SOCE836_005760</name>
</gene>
<dbReference type="NCBIfam" id="TIGR00197">
    <property type="entry name" value="yjeF_nterm"/>
    <property type="match status" value="1"/>
</dbReference>
<evidence type="ECO:0000313" key="17">
    <source>
        <dbReference type="Proteomes" id="UP000295497"/>
    </source>
</evidence>
<dbReference type="Gene3D" id="3.40.1190.20">
    <property type="match status" value="1"/>
</dbReference>
<feature type="region of interest" description="Disordered" evidence="13">
    <location>
        <begin position="87"/>
        <end position="112"/>
    </location>
</feature>
<dbReference type="Pfam" id="PF01256">
    <property type="entry name" value="Carb_kinase"/>
    <property type="match status" value="1"/>
</dbReference>
<feature type="binding site" evidence="12">
    <location>
        <begin position="148"/>
        <end position="152"/>
    </location>
    <ligand>
        <name>(6S)-NADPHX</name>
        <dbReference type="ChEBI" id="CHEBI:64076"/>
    </ligand>
</feature>
<feature type="binding site" evidence="12">
    <location>
        <position position="220"/>
    </location>
    <ligand>
        <name>K(+)</name>
        <dbReference type="ChEBI" id="CHEBI:29103"/>
    </ligand>
</feature>
<dbReference type="Gene3D" id="3.40.50.10260">
    <property type="entry name" value="YjeF N-terminal domain"/>
    <property type="match status" value="1"/>
</dbReference>
<dbReference type="InterPro" id="IPR029056">
    <property type="entry name" value="Ribokinase-like"/>
</dbReference>
<comment type="similarity">
    <text evidence="2">In the C-terminal section; belongs to the NnrD/CARKD family.</text>
</comment>
<feature type="binding site" evidence="11">
    <location>
        <begin position="508"/>
        <end position="512"/>
    </location>
    <ligand>
        <name>AMP</name>
        <dbReference type="ChEBI" id="CHEBI:456215"/>
    </ligand>
</feature>
<comment type="cofactor">
    <cofactor evidence="12">
        <name>K(+)</name>
        <dbReference type="ChEBI" id="CHEBI:29103"/>
    </cofactor>
    <text evidence="12">Binds 1 potassium ion per subunit.</text>
</comment>
<keyword evidence="4 11" id="KW-0067">ATP-binding</keyword>
<feature type="binding site" evidence="12">
    <location>
        <begin position="224"/>
        <end position="230"/>
    </location>
    <ligand>
        <name>(6S)-NADPHX</name>
        <dbReference type="ChEBI" id="CHEBI:64076"/>
    </ligand>
</feature>
<dbReference type="HAMAP" id="MF_01966">
    <property type="entry name" value="NADHX_epimerase"/>
    <property type="match status" value="1"/>
</dbReference>
<evidence type="ECO:0000256" key="10">
    <source>
        <dbReference type="ARBA" id="ARBA00049209"/>
    </source>
</evidence>
<evidence type="ECO:0000256" key="5">
    <source>
        <dbReference type="ARBA" id="ARBA00022857"/>
    </source>
</evidence>
<comment type="function">
    <text evidence="12">Catalyzes the epimerization of the S- and R-forms of NAD(P)HX, a damaged form of NAD(P)H that is a result of enzymatic or heat-dependent hydration. This is a prerequisite for the S-specific NAD(P)H-hydrate dehydratase to allow the repair of both epimers of NAD(P)HX.</text>
</comment>
<keyword evidence="12" id="KW-0413">Isomerase</keyword>
<dbReference type="SUPFAM" id="SSF53613">
    <property type="entry name" value="Ribokinase-like"/>
    <property type="match status" value="1"/>
</dbReference>
<dbReference type="RefSeq" id="WP_129572841.1">
    <property type="nucleotide sequence ID" value="NZ_CP012672.1"/>
</dbReference>
<evidence type="ECO:0000256" key="1">
    <source>
        <dbReference type="ARBA" id="ARBA00006001"/>
    </source>
</evidence>
<evidence type="ECO:0000256" key="6">
    <source>
        <dbReference type="ARBA" id="ARBA00023027"/>
    </source>
</evidence>
<sequence>MIPVLSRAQMRAFDKHAIHHCHVPGVVLMENAGRGAADVISAIIEARSAAPSGAAALSGHAARLGHAARPAPPPHLAAPAKALWPATLASGGGPRSGSVPPPPNGRRDADDARAARVRAFPVRHVPSPGQPATYPLHARVVVVCGAGNNGGDGFVVARHLVARGAEVQVFLAASSEKVTGDSRINHDAYVDLGGALTELPPGAPLAPLEAALAEADLVVDALFGTGLDRPIEGHLADVIGVLNTATCLCIALDVPSGLDADSGAPLGAAVQADETVTFGHLKIGLLTPEGARLAGNVHVVDLGVPDRPILAEVGHVAEVIRKETVGASLRPREASVYKHQAGNVLVIAGSSGKLGAALLTARAAMRTGAGLVTICTWADAAPAMESRVVELMTTSIDPDGIAASLDGALAGRRAVAIGPGLGLDERARAAVDHVVLGWDGLKVVDADALTHFAGRPEALATARGRLILTPHSGELGRLLGRSARAVEEDRFGAVREAVARTGAIVLLKGARTVIALPDGRMFICMAGNPALATAGSGDVLTGMIAALLCSMEPSAAASAGVLIHALAGDVWRAQTGSDRGLLASEIAELVPGLIAALAAGGDPLSGQI</sequence>
<dbReference type="EC" id="4.2.1.136" evidence="11"/>
<dbReference type="PANTHER" id="PTHR12592">
    <property type="entry name" value="ATP-DEPENDENT (S)-NAD(P)H-HYDRATE DEHYDRATASE FAMILY MEMBER"/>
    <property type="match status" value="1"/>
</dbReference>
<keyword evidence="12" id="KW-0630">Potassium</keyword>
<dbReference type="PROSITE" id="PS51383">
    <property type="entry name" value="YJEF_C_3"/>
    <property type="match status" value="1"/>
</dbReference>
<comment type="catalytic activity">
    <reaction evidence="9 11">
        <text>(6S)-NADHX + ADP = AMP + phosphate + NADH + H(+)</text>
        <dbReference type="Rhea" id="RHEA:32223"/>
        <dbReference type="ChEBI" id="CHEBI:15378"/>
        <dbReference type="ChEBI" id="CHEBI:43474"/>
        <dbReference type="ChEBI" id="CHEBI:57945"/>
        <dbReference type="ChEBI" id="CHEBI:64074"/>
        <dbReference type="ChEBI" id="CHEBI:456215"/>
        <dbReference type="ChEBI" id="CHEBI:456216"/>
        <dbReference type="EC" id="4.2.1.136"/>
    </reaction>
</comment>
<dbReference type="EMBL" id="CP012672">
    <property type="protein sequence ID" value="AUX28505.1"/>
    <property type="molecule type" value="Genomic_DNA"/>
</dbReference>
<dbReference type="NCBIfam" id="TIGR00196">
    <property type="entry name" value="yjeF_cterm"/>
    <property type="match status" value="1"/>
</dbReference>
<dbReference type="PROSITE" id="PS01050">
    <property type="entry name" value="YJEF_C_2"/>
    <property type="match status" value="1"/>
</dbReference>
<feature type="binding site" evidence="12">
    <location>
        <position position="256"/>
    </location>
    <ligand>
        <name>K(+)</name>
        <dbReference type="ChEBI" id="CHEBI:29103"/>
    </ligand>
</feature>
<comment type="similarity">
    <text evidence="12">Belongs to the NnrE/AIBP family.</text>
</comment>
<dbReference type="AlphaFoldDB" id="A0A4P2QFA6"/>
<dbReference type="GO" id="GO:0046496">
    <property type="term" value="P:nicotinamide nucleotide metabolic process"/>
    <property type="evidence" value="ECO:0007669"/>
    <property type="project" value="UniProtKB-UniRule"/>
</dbReference>
<comment type="cofactor">
    <cofactor evidence="11">
        <name>Mg(2+)</name>
        <dbReference type="ChEBI" id="CHEBI:18420"/>
    </cofactor>
</comment>
<evidence type="ECO:0000259" key="14">
    <source>
        <dbReference type="PROSITE" id="PS51383"/>
    </source>
</evidence>
<dbReference type="InterPro" id="IPR036652">
    <property type="entry name" value="YjeF_N_dom_sf"/>
</dbReference>
<comment type="catalytic activity">
    <reaction evidence="12">
        <text>(6R)-NADPHX = (6S)-NADPHX</text>
        <dbReference type="Rhea" id="RHEA:32227"/>
        <dbReference type="ChEBI" id="CHEBI:64076"/>
        <dbReference type="ChEBI" id="CHEBI:64077"/>
        <dbReference type="EC" id="5.1.99.6"/>
    </reaction>
</comment>
<organism evidence="16 17">
    <name type="scientific">Sorangium cellulosum</name>
    <name type="common">Polyangium cellulosum</name>
    <dbReference type="NCBI Taxonomy" id="56"/>
    <lineage>
        <taxon>Bacteria</taxon>
        <taxon>Pseudomonadati</taxon>
        <taxon>Myxococcota</taxon>
        <taxon>Polyangia</taxon>
        <taxon>Polyangiales</taxon>
        <taxon>Polyangiaceae</taxon>
        <taxon>Sorangium</taxon>
    </lineage>
</organism>
<evidence type="ECO:0000256" key="3">
    <source>
        <dbReference type="ARBA" id="ARBA00022741"/>
    </source>
</evidence>
<dbReference type="SUPFAM" id="SSF64153">
    <property type="entry name" value="YjeF N-terminal domain-like"/>
    <property type="match status" value="2"/>
</dbReference>
<evidence type="ECO:0000256" key="7">
    <source>
        <dbReference type="ARBA" id="ARBA00023239"/>
    </source>
</evidence>
<comment type="catalytic activity">
    <reaction evidence="12">
        <text>(6R)-NADHX = (6S)-NADHX</text>
        <dbReference type="Rhea" id="RHEA:32215"/>
        <dbReference type="ChEBI" id="CHEBI:64074"/>
        <dbReference type="ChEBI" id="CHEBI:64075"/>
        <dbReference type="EC" id="5.1.99.6"/>
    </reaction>
</comment>
<dbReference type="CDD" id="cd01171">
    <property type="entry name" value="YXKO-related"/>
    <property type="match status" value="1"/>
</dbReference>
<feature type="binding site" evidence="11">
    <location>
        <position position="356"/>
    </location>
    <ligand>
        <name>(6S)-NADPHX</name>
        <dbReference type="ChEBI" id="CHEBI:64076"/>
    </ligand>
</feature>
<comment type="similarity">
    <text evidence="1">In the N-terminal section; belongs to the NnrE/AIBP family.</text>
</comment>
<evidence type="ECO:0000256" key="4">
    <source>
        <dbReference type="ARBA" id="ARBA00022840"/>
    </source>
</evidence>
<feature type="binding site" evidence="12">
    <location>
        <position position="253"/>
    </location>
    <ligand>
        <name>(6S)-NADPHX</name>
        <dbReference type="ChEBI" id="CHEBI:64076"/>
    </ligand>
</feature>
<evidence type="ECO:0000256" key="9">
    <source>
        <dbReference type="ARBA" id="ARBA00048238"/>
    </source>
</evidence>
<dbReference type="GO" id="GO:0005524">
    <property type="term" value="F:ATP binding"/>
    <property type="evidence" value="ECO:0007669"/>
    <property type="project" value="UniProtKB-KW"/>
</dbReference>
<evidence type="ECO:0000256" key="12">
    <source>
        <dbReference type="HAMAP-Rule" id="MF_01966"/>
    </source>
</evidence>
<dbReference type="GO" id="GO:0110051">
    <property type="term" value="P:metabolite repair"/>
    <property type="evidence" value="ECO:0007669"/>
    <property type="project" value="TreeGrafter"/>
</dbReference>
<dbReference type="PROSITE" id="PS01049">
    <property type="entry name" value="YJEF_C_1"/>
    <property type="match status" value="1"/>
</dbReference>
<dbReference type="InterPro" id="IPR004443">
    <property type="entry name" value="YjeF_N_dom"/>
</dbReference>
<dbReference type="GO" id="GO:0046872">
    <property type="term" value="F:metal ion binding"/>
    <property type="evidence" value="ECO:0007669"/>
    <property type="project" value="UniProtKB-KW"/>
</dbReference>
<dbReference type="PANTHER" id="PTHR12592:SF0">
    <property type="entry name" value="ATP-DEPENDENT (S)-NAD(P)H-HYDRATE DEHYDRATASE"/>
    <property type="match status" value="1"/>
</dbReference>
<dbReference type="InterPro" id="IPR017953">
    <property type="entry name" value="Carbohydrate_kinase_pred_CS"/>
</dbReference>
<name>A0A4P2QFA6_SORCE</name>
<protein>
    <recommendedName>
        <fullName evidence="11 12">Multifunctional fusion protein</fullName>
    </recommendedName>
    <domain>
        <recommendedName>
            <fullName evidence="11">ADP-dependent (S)-NAD(P)H-hydrate dehydratase</fullName>
            <ecNumber evidence="11">4.2.1.136</ecNumber>
        </recommendedName>
        <alternativeName>
            <fullName evidence="11">ADP-dependent NAD(P)HX dehydratase</fullName>
        </alternativeName>
    </domain>
    <domain>
        <recommendedName>
            <fullName evidence="12">NAD(P)H-hydrate epimerase</fullName>
            <ecNumber evidence="12">5.1.99.6</ecNumber>
        </recommendedName>
        <alternativeName>
            <fullName evidence="12">NAD(P)HX epimerase</fullName>
        </alternativeName>
    </domain>
</protein>
<dbReference type="Proteomes" id="UP000295497">
    <property type="component" value="Chromosome"/>
</dbReference>
<reference evidence="16 17" key="1">
    <citation type="submission" date="2015-09" db="EMBL/GenBank/DDBJ databases">
        <title>Sorangium comparison.</title>
        <authorList>
            <person name="Zaburannyi N."/>
            <person name="Bunk B."/>
            <person name="Overmann J."/>
            <person name="Mueller R."/>
        </authorList>
    </citation>
    <scope>NUCLEOTIDE SEQUENCE [LARGE SCALE GENOMIC DNA]</scope>
    <source>
        <strain evidence="16 17">So ce836</strain>
    </source>
</reference>
<comment type="function">
    <text evidence="8">Bifunctional enzyme that catalyzes the epimerization of the S- and R-forms of NAD(P)HX and the dehydration of the S-form of NAD(P)HX at the expense of ADP, which is converted to AMP. This allows the repair of both epimers of NAD(P)HX, a damaged form of NAD(P)H that is a result of enzymatic or heat-dependent hydration.</text>
</comment>
<comment type="caution">
    <text evidence="12">Lacks conserved residue(s) required for the propagation of feature annotation.</text>
</comment>
<evidence type="ECO:0000256" key="13">
    <source>
        <dbReference type="SAM" id="MobiDB-lite"/>
    </source>
</evidence>
<feature type="binding site" evidence="11">
    <location>
        <position position="420"/>
    </location>
    <ligand>
        <name>(6S)-NADPHX</name>
        <dbReference type="ChEBI" id="CHEBI:64076"/>
    </ligand>
</feature>
<feature type="domain" description="YjeF N-terminal" evidence="15">
    <location>
        <begin position="10"/>
        <end position="310"/>
    </location>
</feature>
<feature type="binding site" evidence="11">
    <location>
        <position position="471"/>
    </location>
    <ligand>
        <name>(6S)-NADPHX</name>
        <dbReference type="ChEBI" id="CHEBI:64076"/>
    </ligand>
</feature>
<keyword evidence="12" id="KW-0479">Metal-binding</keyword>
<comment type="catalytic activity">
    <reaction evidence="10 11">
        <text>(6S)-NADPHX + ADP = AMP + phosphate + NADPH + H(+)</text>
        <dbReference type="Rhea" id="RHEA:32235"/>
        <dbReference type="ChEBI" id="CHEBI:15378"/>
        <dbReference type="ChEBI" id="CHEBI:43474"/>
        <dbReference type="ChEBI" id="CHEBI:57783"/>
        <dbReference type="ChEBI" id="CHEBI:64076"/>
        <dbReference type="ChEBI" id="CHEBI:456215"/>
        <dbReference type="ChEBI" id="CHEBI:456216"/>
        <dbReference type="EC" id="4.2.1.136"/>
    </reaction>
</comment>
<dbReference type="InterPro" id="IPR000631">
    <property type="entry name" value="CARKD"/>
</dbReference>
<evidence type="ECO:0000256" key="11">
    <source>
        <dbReference type="HAMAP-Rule" id="MF_01965"/>
    </source>
</evidence>
<proteinExistence type="inferred from homology"/>
<feature type="binding site" evidence="12">
    <location>
        <position position="149"/>
    </location>
    <ligand>
        <name>K(+)</name>
        <dbReference type="ChEBI" id="CHEBI:29103"/>
    </ligand>
</feature>